<reference evidence="2 3" key="1">
    <citation type="journal article" date="2015" name="Genome Announc.">
        <title>Complete Genome Sequence of Cupriavidus basilensis 4G11, Isolated from the Oak Ridge Field Research Center Site.</title>
        <authorList>
            <person name="Ray J."/>
            <person name="Waters R.J."/>
            <person name="Skerker J.M."/>
            <person name="Kuehl J.V."/>
            <person name="Price M.N."/>
            <person name="Huang J."/>
            <person name="Chakraborty R."/>
            <person name="Arkin A.P."/>
            <person name="Deutschbauer A."/>
        </authorList>
    </citation>
    <scope>NUCLEOTIDE SEQUENCE [LARGE SCALE GENOMIC DNA]</scope>
    <source>
        <strain evidence="2">4G11</strain>
    </source>
</reference>
<protein>
    <submittedName>
        <fullName evidence="2">Uncharacterized protein</fullName>
    </submittedName>
</protein>
<evidence type="ECO:0000313" key="2">
    <source>
        <dbReference type="EMBL" id="AJG24301.1"/>
    </source>
</evidence>
<evidence type="ECO:0000256" key="1">
    <source>
        <dbReference type="SAM" id="MobiDB-lite"/>
    </source>
</evidence>
<gene>
    <name evidence="2" type="ORF">RR42_s2720</name>
</gene>
<dbReference type="EMBL" id="CP010537">
    <property type="protein sequence ID" value="AJG24301.1"/>
    <property type="molecule type" value="Genomic_DNA"/>
</dbReference>
<keyword evidence="3" id="KW-1185">Reference proteome</keyword>
<accession>A0A0C4YUN1</accession>
<organism evidence="2 3">
    <name type="scientific">Cupriavidus basilensis</name>
    <dbReference type="NCBI Taxonomy" id="68895"/>
    <lineage>
        <taxon>Bacteria</taxon>
        <taxon>Pseudomonadati</taxon>
        <taxon>Pseudomonadota</taxon>
        <taxon>Betaproteobacteria</taxon>
        <taxon>Burkholderiales</taxon>
        <taxon>Burkholderiaceae</taxon>
        <taxon>Cupriavidus</taxon>
    </lineage>
</organism>
<name>A0A0C4YUN1_9BURK</name>
<dbReference type="Proteomes" id="UP000031843">
    <property type="component" value="Chromosome secondary"/>
</dbReference>
<dbReference type="STRING" id="68895.RR42_s2720"/>
<dbReference type="AlphaFoldDB" id="A0A0C4YUN1"/>
<dbReference type="KEGG" id="cbw:RR42_s2720"/>
<proteinExistence type="predicted"/>
<evidence type="ECO:0000313" key="3">
    <source>
        <dbReference type="Proteomes" id="UP000031843"/>
    </source>
</evidence>
<sequence length="46" mass="4868">MTPERVAAGGAYRMRRLPPGPDHRLPGMSGQGMVTRVSAVCSLAQT</sequence>
<feature type="region of interest" description="Disordered" evidence="1">
    <location>
        <begin position="1"/>
        <end position="31"/>
    </location>
</feature>